<dbReference type="HOGENOM" id="CLU_036726_1_0_1"/>
<keyword evidence="1" id="KW-0479">Metal-binding</keyword>
<dbReference type="InterPro" id="IPR011992">
    <property type="entry name" value="EF-hand-dom_pair"/>
</dbReference>
<dbReference type="PANTHER" id="PTHR34524">
    <property type="entry name" value="CALCYPHOSIN"/>
    <property type="match status" value="1"/>
</dbReference>
<dbReference type="OrthoDB" id="444540at2759"/>
<dbReference type="CDD" id="cd00051">
    <property type="entry name" value="EFh"/>
    <property type="match status" value="1"/>
</dbReference>
<evidence type="ECO:0000256" key="3">
    <source>
        <dbReference type="ARBA" id="ARBA00022837"/>
    </source>
</evidence>
<feature type="domain" description="EF-hand" evidence="4">
    <location>
        <begin position="92"/>
        <end position="127"/>
    </location>
</feature>
<gene>
    <name evidence="5" type="ORF">CAPTEDRAFT_204572</name>
</gene>
<keyword evidence="3" id="KW-0106">Calcium</keyword>
<dbReference type="SUPFAM" id="SSF47473">
    <property type="entry name" value="EF-hand"/>
    <property type="match status" value="1"/>
</dbReference>
<dbReference type="SMART" id="SM00054">
    <property type="entry name" value="EFh"/>
    <property type="match status" value="4"/>
</dbReference>
<organism evidence="5">
    <name type="scientific">Capitella teleta</name>
    <name type="common">Polychaete worm</name>
    <dbReference type="NCBI Taxonomy" id="283909"/>
    <lineage>
        <taxon>Eukaryota</taxon>
        <taxon>Metazoa</taxon>
        <taxon>Spiralia</taxon>
        <taxon>Lophotrochozoa</taxon>
        <taxon>Annelida</taxon>
        <taxon>Polychaeta</taxon>
        <taxon>Sedentaria</taxon>
        <taxon>Scolecida</taxon>
        <taxon>Capitellidae</taxon>
        <taxon>Capitella</taxon>
    </lineage>
</organism>
<dbReference type="PROSITE" id="PS50222">
    <property type="entry name" value="EF_HAND_2"/>
    <property type="match status" value="3"/>
</dbReference>
<protein>
    <recommendedName>
        <fullName evidence="4">EF-hand domain-containing protein</fullName>
    </recommendedName>
</protein>
<dbReference type="InterPro" id="IPR002048">
    <property type="entry name" value="EF_hand_dom"/>
</dbReference>
<evidence type="ECO:0000256" key="2">
    <source>
        <dbReference type="ARBA" id="ARBA00022737"/>
    </source>
</evidence>
<sequence>MDAEQLIEKVRAACLKRGAHGIKGIGRTFRLCDDNGNKQLNMEEFKWGFEDYGVHLKDDELRTLFNAFDKDGSGQISFDEFLVRIRPPMSKNRTDMIKKAFVKMDKTGDGVITTEDLEGIYDVKQHPKYQSGQWTKKQCFAEFLKAFDVGEQDGTVTYEEFVNYYSGVSASIDQDAYFDLMMRQSWKL</sequence>
<dbReference type="Pfam" id="PF13499">
    <property type="entry name" value="EF-hand_7"/>
    <property type="match status" value="2"/>
</dbReference>
<dbReference type="Gene3D" id="1.10.238.10">
    <property type="entry name" value="EF-hand"/>
    <property type="match status" value="2"/>
</dbReference>
<dbReference type="InterPro" id="IPR051581">
    <property type="entry name" value="Ca-bind"/>
</dbReference>
<dbReference type="OMA" id="NHPDYLN"/>
<dbReference type="PROSITE" id="PS00018">
    <property type="entry name" value="EF_HAND_1"/>
    <property type="match status" value="2"/>
</dbReference>
<dbReference type="STRING" id="283909.R7U2Y0"/>
<evidence type="ECO:0000313" key="5">
    <source>
        <dbReference type="EMBL" id="ELT98026.1"/>
    </source>
</evidence>
<dbReference type="AlphaFoldDB" id="R7U2Y0"/>
<feature type="domain" description="EF-hand" evidence="4">
    <location>
        <begin position="20"/>
        <end position="55"/>
    </location>
</feature>
<dbReference type="EnsemblMetazoa" id="CapteT204572">
    <property type="protein sequence ID" value="CapteP204572"/>
    <property type="gene ID" value="CapteG204572"/>
</dbReference>
<dbReference type="GO" id="GO:0005509">
    <property type="term" value="F:calcium ion binding"/>
    <property type="evidence" value="ECO:0007669"/>
    <property type="project" value="InterPro"/>
</dbReference>
<reference evidence="7" key="1">
    <citation type="submission" date="2012-12" db="EMBL/GenBank/DDBJ databases">
        <authorList>
            <person name="Hellsten U."/>
            <person name="Grimwood J."/>
            <person name="Chapman J.A."/>
            <person name="Shapiro H."/>
            <person name="Aerts A."/>
            <person name="Otillar R.P."/>
            <person name="Terry A.Y."/>
            <person name="Boore J.L."/>
            <person name="Simakov O."/>
            <person name="Marletaz F."/>
            <person name="Cho S.-J."/>
            <person name="Edsinger-Gonzales E."/>
            <person name="Havlak P."/>
            <person name="Kuo D.-H."/>
            <person name="Larsson T."/>
            <person name="Lv J."/>
            <person name="Arendt D."/>
            <person name="Savage R."/>
            <person name="Osoegawa K."/>
            <person name="de Jong P."/>
            <person name="Lindberg D.R."/>
            <person name="Seaver E.C."/>
            <person name="Weisblat D.A."/>
            <person name="Putnam N.H."/>
            <person name="Grigoriev I.V."/>
            <person name="Rokhsar D.S."/>
        </authorList>
    </citation>
    <scope>NUCLEOTIDE SEQUENCE</scope>
    <source>
        <strain evidence="7">I ESC-2004</strain>
    </source>
</reference>
<dbReference type="InterPro" id="IPR018247">
    <property type="entry name" value="EF_Hand_1_Ca_BS"/>
</dbReference>
<proteinExistence type="predicted"/>
<dbReference type="EMBL" id="AMQN01010655">
    <property type="status" value="NOT_ANNOTATED_CDS"/>
    <property type="molecule type" value="Genomic_DNA"/>
</dbReference>
<dbReference type="PANTHER" id="PTHR34524:SF6">
    <property type="entry name" value="CALCYPHOSINE LIKE"/>
    <property type="match status" value="1"/>
</dbReference>
<reference evidence="6" key="3">
    <citation type="submission" date="2015-06" db="UniProtKB">
        <authorList>
            <consortium name="EnsemblMetazoa"/>
        </authorList>
    </citation>
    <scope>IDENTIFICATION</scope>
</reference>
<keyword evidence="2" id="KW-0677">Repeat</keyword>
<evidence type="ECO:0000313" key="6">
    <source>
        <dbReference type="EnsemblMetazoa" id="CapteP204572"/>
    </source>
</evidence>
<accession>R7U2Y0</accession>
<keyword evidence="7" id="KW-1185">Reference proteome</keyword>
<dbReference type="Proteomes" id="UP000014760">
    <property type="component" value="Unassembled WGS sequence"/>
</dbReference>
<evidence type="ECO:0000256" key="1">
    <source>
        <dbReference type="ARBA" id="ARBA00022723"/>
    </source>
</evidence>
<name>R7U2Y0_CAPTE</name>
<reference evidence="5 7" key="2">
    <citation type="journal article" date="2013" name="Nature">
        <title>Insights into bilaterian evolution from three spiralian genomes.</title>
        <authorList>
            <person name="Simakov O."/>
            <person name="Marletaz F."/>
            <person name="Cho S.J."/>
            <person name="Edsinger-Gonzales E."/>
            <person name="Havlak P."/>
            <person name="Hellsten U."/>
            <person name="Kuo D.H."/>
            <person name="Larsson T."/>
            <person name="Lv J."/>
            <person name="Arendt D."/>
            <person name="Savage R."/>
            <person name="Osoegawa K."/>
            <person name="de Jong P."/>
            <person name="Grimwood J."/>
            <person name="Chapman J.A."/>
            <person name="Shapiro H."/>
            <person name="Aerts A."/>
            <person name="Otillar R.P."/>
            <person name="Terry A.Y."/>
            <person name="Boore J.L."/>
            <person name="Grigoriev I.V."/>
            <person name="Lindberg D.R."/>
            <person name="Seaver E.C."/>
            <person name="Weisblat D.A."/>
            <person name="Putnam N.H."/>
            <person name="Rokhsar D.S."/>
        </authorList>
    </citation>
    <scope>NUCLEOTIDE SEQUENCE</scope>
    <source>
        <strain evidence="5 7">I ESC-2004</strain>
    </source>
</reference>
<dbReference type="FunCoup" id="R7U2Y0">
    <property type="interactions" value="35"/>
</dbReference>
<evidence type="ECO:0000259" key="4">
    <source>
        <dbReference type="PROSITE" id="PS50222"/>
    </source>
</evidence>
<dbReference type="EMBL" id="KB308311">
    <property type="protein sequence ID" value="ELT98026.1"/>
    <property type="molecule type" value="Genomic_DNA"/>
</dbReference>
<evidence type="ECO:0000313" key="7">
    <source>
        <dbReference type="Proteomes" id="UP000014760"/>
    </source>
</evidence>
<feature type="domain" description="EF-hand" evidence="4">
    <location>
        <begin position="56"/>
        <end position="91"/>
    </location>
</feature>